<dbReference type="InterPro" id="IPR016162">
    <property type="entry name" value="Ald_DH_N"/>
</dbReference>
<keyword evidence="2" id="KW-0520">NAD</keyword>
<dbReference type="Gene3D" id="3.40.309.10">
    <property type="entry name" value="Aldehyde Dehydrogenase, Chain A, domain 2"/>
    <property type="match status" value="1"/>
</dbReference>
<dbReference type="NCBIfam" id="NF011927">
    <property type="entry name" value="PRK15398.1"/>
    <property type="match status" value="1"/>
</dbReference>
<dbReference type="RefSeq" id="WP_090843272.1">
    <property type="nucleotide sequence ID" value="NZ_FNIL01000008.1"/>
</dbReference>
<dbReference type="GO" id="GO:0008774">
    <property type="term" value="F:acetaldehyde dehydrogenase (acetylating) activity"/>
    <property type="evidence" value="ECO:0007669"/>
    <property type="project" value="InterPro"/>
</dbReference>
<dbReference type="Pfam" id="PF00171">
    <property type="entry name" value="Aldedh"/>
    <property type="match status" value="1"/>
</dbReference>
<dbReference type="CDD" id="cd07121">
    <property type="entry name" value="ALDH_EutE"/>
    <property type="match status" value="1"/>
</dbReference>
<evidence type="ECO:0000256" key="1">
    <source>
        <dbReference type="ARBA" id="ARBA00023002"/>
    </source>
</evidence>
<reference evidence="5" key="1">
    <citation type="submission" date="2016-10" db="EMBL/GenBank/DDBJ databases">
        <authorList>
            <person name="Varghese N."/>
            <person name="Submissions S."/>
        </authorList>
    </citation>
    <scope>NUCLEOTIDE SEQUENCE [LARGE SCALE GENOMIC DNA]</scope>
    <source>
        <strain evidence="5">CGMCC 1.10369</strain>
    </source>
</reference>
<accession>A0A1H0HBX2</accession>
<dbReference type="Gene3D" id="3.40.605.10">
    <property type="entry name" value="Aldehyde Dehydrogenase, Chain A, domain 1"/>
    <property type="match status" value="1"/>
</dbReference>
<organism evidence="4 5">
    <name type="scientific">Alkalicoccus daliensis</name>
    <dbReference type="NCBI Taxonomy" id="745820"/>
    <lineage>
        <taxon>Bacteria</taxon>
        <taxon>Bacillati</taxon>
        <taxon>Bacillota</taxon>
        <taxon>Bacilli</taxon>
        <taxon>Bacillales</taxon>
        <taxon>Bacillaceae</taxon>
        <taxon>Alkalicoccus</taxon>
    </lineage>
</organism>
<dbReference type="SUPFAM" id="SSF53720">
    <property type="entry name" value="ALDH-like"/>
    <property type="match status" value="1"/>
</dbReference>
<sequence>MSISEEMLKQIVTSVMKNVEEELGHSTSTPHPGVNVETFQEKKSVLPPYTHQSDLISQGHSGIFTKVNDAVDAAKAAQKELMTYSIKQRKSILETIKKVVEENKESYSTMAVEETGLGSVSDKVAKHELVISKTPGVEDLRTEAVSGDFGLTIEEDAPFGVIGAVTPVTNPTTTVIHNSLAMLAAGNTVVFNVHPSSKATCAKVVADVNQGIKGAGGPGNLITMIGEPTLETVNQLASHPDVQLLVGTGGKELVKSLLKSGKKAIGAGAGNPPVIVDETADIEAAAKAIIQGAAFDNNILCIGEKEVFVLAEVFDELVYQLLQYGGYMLNEAELKQVMATVLINQTPGPEASKGCTVSETKKRYHVAKKWIGKSAVGILKEATGKNDSPRLLLCDVNEAHPFVQLEQMMPVLPLVKVSTFEEAVDQAVIAEKGNRHTAIIHSKNVDRLTHFAQRIQTTIFVKNASSLAGVGFGGEGYTSMTIAGPTGEGITSPRTFTRTRRCVLAEGGFRIIG</sequence>
<dbReference type="OrthoDB" id="9804734at2"/>
<evidence type="ECO:0000259" key="3">
    <source>
        <dbReference type="Pfam" id="PF00171"/>
    </source>
</evidence>
<evidence type="ECO:0000313" key="5">
    <source>
        <dbReference type="Proteomes" id="UP000198778"/>
    </source>
</evidence>
<keyword evidence="5" id="KW-1185">Reference proteome</keyword>
<dbReference type="Proteomes" id="UP000198778">
    <property type="component" value="Unassembled WGS sequence"/>
</dbReference>
<dbReference type="InterPro" id="IPR016163">
    <property type="entry name" value="Ald_DH_C"/>
</dbReference>
<dbReference type="PANTHER" id="PTHR11699">
    <property type="entry name" value="ALDEHYDE DEHYDROGENASE-RELATED"/>
    <property type="match status" value="1"/>
</dbReference>
<dbReference type="InterPro" id="IPR016161">
    <property type="entry name" value="Ald_DH/histidinol_DH"/>
</dbReference>
<name>A0A1H0HBX2_9BACI</name>
<proteinExistence type="predicted"/>
<protein>
    <submittedName>
        <fullName evidence="4">Propionaldehyde dehydrogenase</fullName>
    </submittedName>
</protein>
<dbReference type="STRING" id="745820.SAMN04488053_10843"/>
<gene>
    <name evidence="4" type="ORF">SAMN04488053_10843</name>
</gene>
<dbReference type="PIRSF" id="PIRSF036410">
    <property type="entry name" value="EutE_PduP"/>
    <property type="match status" value="1"/>
</dbReference>
<feature type="domain" description="Aldehyde dehydrogenase" evidence="3">
    <location>
        <begin position="44"/>
        <end position="476"/>
    </location>
</feature>
<dbReference type="InterPro" id="IPR012408">
    <property type="entry name" value="Acetald_propionald_DH-rel"/>
</dbReference>
<keyword evidence="1" id="KW-0560">Oxidoreductase</keyword>
<dbReference type="InterPro" id="IPR015590">
    <property type="entry name" value="Aldehyde_DH_dom"/>
</dbReference>
<dbReference type="EMBL" id="FNIL01000008">
    <property type="protein sequence ID" value="SDO16689.1"/>
    <property type="molecule type" value="Genomic_DNA"/>
</dbReference>
<dbReference type="AlphaFoldDB" id="A0A1H0HBX2"/>
<evidence type="ECO:0000313" key="4">
    <source>
        <dbReference type="EMBL" id="SDO16689.1"/>
    </source>
</evidence>
<evidence type="ECO:0000256" key="2">
    <source>
        <dbReference type="ARBA" id="ARBA00023027"/>
    </source>
</evidence>